<dbReference type="EMBL" id="CAEZSR010000374">
    <property type="protein sequence ID" value="CAB4603933.1"/>
    <property type="molecule type" value="Genomic_DNA"/>
</dbReference>
<proteinExistence type="predicted"/>
<name>A0A6J6GVK1_9ZZZZ</name>
<gene>
    <name evidence="1" type="ORF">UFOPK1493_04524</name>
</gene>
<accession>A0A6J6GVK1</accession>
<dbReference type="AlphaFoldDB" id="A0A6J6GVK1"/>
<protein>
    <submittedName>
        <fullName evidence="1">Unannotated protein</fullName>
    </submittedName>
</protein>
<reference evidence="1" key="1">
    <citation type="submission" date="2020-05" db="EMBL/GenBank/DDBJ databases">
        <authorList>
            <person name="Chiriac C."/>
            <person name="Salcher M."/>
            <person name="Ghai R."/>
            <person name="Kavagutti S V."/>
        </authorList>
    </citation>
    <scope>NUCLEOTIDE SEQUENCE</scope>
</reference>
<sequence>MRTRTLLLLAVVCGLVILVAGSLQLLRVIGDTDTPVDDLAVGDSARAGDLDVTVLDTDETDGLLRVNLRLEGVDDPAGLDGFRLIVSGELLAPLTAEQAGEGACTSLTVAAQTCDLVFGTAEATGDVRVLLVRRGEDQHRWNLREG</sequence>
<evidence type="ECO:0000313" key="1">
    <source>
        <dbReference type="EMBL" id="CAB4603933.1"/>
    </source>
</evidence>
<organism evidence="1">
    <name type="scientific">freshwater metagenome</name>
    <dbReference type="NCBI Taxonomy" id="449393"/>
    <lineage>
        <taxon>unclassified sequences</taxon>
        <taxon>metagenomes</taxon>
        <taxon>ecological metagenomes</taxon>
    </lineage>
</organism>